<evidence type="ECO:0000259" key="10">
    <source>
        <dbReference type="Pfam" id="PF00482"/>
    </source>
</evidence>
<evidence type="ECO:0000256" key="7">
    <source>
        <dbReference type="ARBA" id="ARBA00023136"/>
    </source>
</evidence>
<feature type="domain" description="Type II secretion system protein GspF" evidence="10">
    <location>
        <begin position="278"/>
        <end position="400"/>
    </location>
</feature>
<comment type="caution">
    <text evidence="11">The sequence shown here is derived from an EMBL/GenBank/DDBJ whole genome shotgun (WGS) entry which is preliminary data.</text>
</comment>
<proteinExistence type="inferred from homology"/>
<dbReference type="AlphaFoldDB" id="A0A4R8UYW8"/>
<feature type="transmembrane region" description="Helical" evidence="9">
    <location>
        <begin position="220"/>
        <end position="243"/>
    </location>
</feature>
<dbReference type="InterPro" id="IPR003004">
    <property type="entry name" value="GspF/PilC"/>
</dbReference>
<dbReference type="Pfam" id="PF00482">
    <property type="entry name" value="T2SSF"/>
    <property type="match status" value="2"/>
</dbReference>
<dbReference type="RefSeq" id="WP_134502382.1">
    <property type="nucleotide sequence ID" value="NZ_SOEY01000016.1"/>
</dbReference>
<dbReference type="PANTHER" id="PTHR30012">
    <property type="entry name" value="GENERAL SECRETION PATHWAY PROTEIN"/>
    <property type="match status" value="1"/>
</dbReference>
<protein>
    <submittedName>
        <fullName evidence="11">Type II secretion system F family protein</fullName>
    </submittedName>
</protein>
<name>A0A4R8UYW8_9MICO</name>
<comment type="subcellular location">
    <subcellularLocation>
        <location evidence="1">Cell inner membrane</location>
        <topology evidence="1">Multi-pass membrane protein</topology>
    </subcellularLocation>
</comment>
<keyword evidence="6 9" id="KW-1133">Transmembrane helix</keyword>
<feature type="transmembrane region" description="Helical" evidence="9">
    <location>
        <begin position="381"/>
        <end position="408"/>
    </location>
</feature>
<evidence type="ECO:0000256" key="3">
    <source>
        <dbReference type="ARBA" id="ARBA00022475"/>
    </source>
</evidence>
<evidence type="ECO:0000256" key="6">
    <source>
        <dbReference type="ARBA" id="ARBA00022989"/>
    </source>
</evidence>
<feature type="transmembrane region" description="Helical" evidence="9">
    <location>
        <begin position="176"/>
        <end position="200"/>
    </location>
</feature>
<evidence type="ECO:0000256" key="4">
    <source>
        <dbReference type="ARBA" id="ARBA00022519"/>
    </source>
</evidence>
<comment type="similarity">
    <text evidence="2">Belongs to the GSP F family.</text>
</comment>
<keyword evidence="12" id="KW-1185">Reference proteome</keyword>
<sequence>MPQPLAFSYTGRDTTGKTVKGRVDGQSSGQVATRLNAQGVAPVSIVEAPPATGMARSISLPGFSRGVRLKDLAILSRQFATMIAAGLSLLRALRILTEQTESKPLAAVLVVVRDDVEAGQSISEALAKHPLAFPPIMVNMVRAGETGGFLDRALGSIAENFEKEVKLRDTIKSAMTYPVIVLSMSVAAVMIMLIFIVPIFQDMFAGLGGALPLPTQLLVTLSQSMIYIVPIGLVSGVAFALWWRRNKHTDRVRQTLDPLRLKLPVFGPLQKKISVARFSRNFANMLGAGVPILQALKIVGETSGNWAIENALAQVAEGVRRGQSVSEPLQEHPIFPAMVTQMIAVGEDAGTLELMLDKIADFYDQEVQSATEQLTAMIEPLLIAFLGVVIGGMVIALYLPIFSIASMIQ</sequence>
<feature type="region of interest" description="Disordered" evidence="8">
    <location>
        <begin position="1"/>
        <end position="28"/>
    </location>
</feature>
<dbReference type="InterPro" id="IPR042094">
    <property type="entry name" value="T2SS_GspF_sf"/>
</dbReference>
<keyword evidence="4" id="KW-0997">Cell inner membrane</keyword>
<accession>A0A4R8UYW8</accession>
<dbReference type="EMBL" id="SOEY01000016">
    <property type="protein sequence ID" value="TFB73667.1"/>
    <property type="molecule type" value="Genomic_DNA"/>
</dbReference>
<evidence type="ECO:0000256" key="5">
    <source>
        <dbReference type="ARBA" id="ARBA00022692"/>
    </source>
</evidence>
<dbReference type="FunFam" id="1.20.81.30:FF:000001">
    <property type="entry name" value="Type II secretion system protein F"/>
    <property type="match status" value="2"/>
</dbReference>
<keyword evidence="5 9" id="KW-0812">Transmembrane</keyword>
<dbReference type="PRINTS" id="PR00812">
    <property type="entry name" value="BCTERIALGSPF"/>
</dbReference>
<evidence type="ECO:0000313" key="11">
    <source>
        <dbReference type="EMBL" id="TFB73667.1"/>
    </source>
</evidence>
<organism evidence="11 12">
    <name type="scientific">Cryobacterium glaciale</name>
    <dbReference type="NCBI Taxonomy" id="1259145"/>
    <lineage>
        <taxon>Bacteria</taxon>
        <taxon>Bacillati</taxon>
        <taxon>Actinomycetota</taxon>
        <taxon>Actinomycetes</taxon>
        <taxon>Micrococcales</taxon>
        <taxon>Microbacteriaceae</taxon>
        <taxon>Cryobacterium</taxon>
    </lineage>
</organism>
<evidence type="ECO:0000256" key="2">
    <source>
        <dbReference type="ARBA" id="ARBA00005745"/>
    </source>
</evidence>
<dbReference type="Gene3D" id="1.20.81.30">
    <property type="entry name" value="Type II secretion system (T2SS), domain F"/>
    <property type="match status" value="2"/>
</dbReference>
<evidence type="ECO:0000256" key="8">
    <source>
        <dbReference type="SAM" id="MobiDB-lite"/>
    </source>
</evidence>
<keyword evidence="3" id="KW-1003">Cell membrane</keyword>
<evidence type="ECO:0000256" key="9">
    <source>
        <dbReference type="SAM" id="Phobius"/>
    </source>
</evidence>
<feature type="domain" description="Type II secretion system protein GspF" evidence="10">
    <location>
        <begin position="76"/>
        <end position="198"/>
    </location>
</feature>
<gene>
    <name evidence="11" type="ORF">E3O06_07490</name>
</gene>
<evidence type="ECO:0000313" key="12">
    <source>
        <dbReference type="Proteomes" id="UP000298173"/>
    </source>
</evidence>
<dbReference type="PANTHER" id="PTHR30012:SF0">
    <property type="entry name" value="TYPE II SECRETION SYSTEM PROTEIN F-RELATED"/>
    <property type="match status" value="1"/>
</dbReference>
<evidence type="ECO:0000256" key="1">
    <source>
        <dbReference type="ARBA" id="ARBA00004429"/>
    </source>
</evidence>
<dbReference type="InterPro" id="IPR018076">
    <property type="entry name" value="T2SS_GspF_dom"/>
</dbReference>
<dbReference type="OrthoDB" id="9805682at2"/>
<keyword evidence="7 9" id="KW-0472">Membrane</keyword>
<dbReference type="GO" id="GO:0005886">
    <property type="term" value="C:plasma membrane"/>
    <property type="evidence" value="ECO:0007669"/>
    <property type="project" value="UniProtKB-SubCell"/>
</dbReference>
<dbReference type="Proteomes" id="UP000298173">
    <property type="component" value="Unassembled WGS sequence"/>
</dbReference>
<reference evidence="11 12" key="1">
    <citation type="submission" date="2019-03" db="EMBL/GenBank/DDBJ databases">
        <title>Genomics of glacier-inhabiting Cryobacterium strains.</title>
        <authorList>
            <person name="Liu Q."/>
            <person name="Xin Y.-H."/>
        </authorList>
    </citation>
    <scope>NUCLEOTIDE SEQUENCE [LARGE SCALE GENOMIC DNA]</scope>
    <source>
        <strain evidence="11 12">HLT2-23</strain>
    </source>
</reference>